<dbReference type="AlphaFoldDB" id="A0A3N4LAA5"/>
<dbReference type="OrthoDB" id="10482156at2759"/>
<keyword evidence="2" id="KW-1133">Transmembrane helix</keyword>
<keyword evidence="4" id="KW-1185">Reference proteome</keyword>
<keyword evidence="2" id="KW-0472">Membrane</keyword>
<evidence type="ECO:0000256" key="1">
    <source>
        <dbReference type="SAM" id="MobiDB-lite"/>
    </source>
</evidence>
<name>A0A3N4LAA5_9PEZI</name>
<evidence type="ECO:0000313" key="4">
    <source>
        <dbReference type="Proteomes" id="UP000267821"/>
    </source>
</evidence>
<accession>A0A3N4LAA5</accession>
<feature type="compositionally biased region" description="Basic residues" evidence="1">
    <location>
        <begin position="1"/>
        <end position="15"/>
    </location>
</feature>
<organism evidence="3 4">
    <name type="scientific">Terfezia boudieri ATCC MYA-4762</name>
    <dbReference type="NCBI Taxonomy" id="1051890"/>
    <lineage>
        <taxon>Eukaryota</taxon>
        <taxon>Fungi</taxon>
        <taxon>Dikarya</taxon>
        <taxon>Ascomycota</taxon>
        <taxon>Pezizomycotina</taxon>
        <taxon>Pezizomycetes</taxon>
        <taxon>Pezizales</taxon>
        <taxon>Pezizaceae</taxon>
        <taxon>Terfezia</taxon>
    </lineage>
</organism>
<gene>
    <name evidence="3" type="ORF">L211DRAFT_584304</name>
</gene>
<sequence>MHKWASKGMNRRVCARWKPNPSTPRKGNGPPRIILLAATFAIVLERKGHPQNDPKNKGEIENRSINWYCREHPGSPCRAAITAKVSSMLSDAWLVSGPTASFILLRHSQSRSIPKPTLLHIPAAPEAHRIYIAVLAIGSVFLFLSAARRLEDHAPR</sequence>
<dbReference type="InParanoid" id="A0A3N4LAA5"/>
<evidence type="ECO:0000313" key="3">
    <source>
        <dbReference type="EMBL" id="RPB19837.1"/>
    </source>
</evidence>
<feature type="region of interest" description="Disordered" evidence="1">
    <location>
        <begin position="1"/>
        <end position="30"/>
    </location>
</feature>
<protein>
    <submittedName>
        <fullName evidence="3">Uncharacterized protein</fullName>
    </submittedName>
</protein>
<evidence type="ECO:0000256" key="2">
    <source>
        <dbReference type="SAM" id="Phobius"/>
    </source>
</evidence>
<reference evidence="3 4" key="1">
    <citation type="journal article" date="2018" name="Nat. Ecol. Evol.">
        <title>Pezizomycetes genomes reveal the molecular basis of ectomycorrhizal truffle lifestyle.</title>
        <authorList>
            <person name="Murat C."/>
            <person name="Payen T."/>
            <person name="Noel B."/>
            <person name="Kuo A."/>
            <person name="Morin E."/>
            <person name="Chen J."/>
            <person name="Kohler A."/>
            <person name="Krizsan K."/>
            <person name="Balestrini R."/>
            <person name="Da Silva C."/>
            <person name="Montanini B."/>
            <person name="Hainaut M."/>
            <person name="Levati E."/>
            <person name="Barry K.W."/>
            <person name="Belfiori B."/>
            <person name="Cichocki N."/>
            <person name="Clum A."/>
            <person name="Dockter R.B."/>
            <person name="Fauchery L."/>
            <person name="Guy J."/>
            <person name="Iotti M."/>
            <person name="Le Tacon F."/>
            <person name="Lindquist E.A."/>
            <person name="Lipzen A."/>
            <person name="Malagnac F."/>
            <person name="Mello A."/>
            <person name="Molinier V."/>
            <person name="Miyauchi S."/>
            <person name="Poulain J."/>
            <person name="Riccioni C."/>
            <person name="Rubini A."/>
            <person name="Sitrit Y."/>
            <person name="Splivallo R."/>
            <person name="Traeger S."/>
            <person name="Wang M."/>
            <person name="Zifcakova L."/>
            <person name="Wipf D."/>
            <person name="Zambonelli A."/>
            <person name="Paolocci F."/>
            <person name="Nowrousian M."/>
            <person name="Ottonello S."/>
            <person name="Baldrian P."/>
            <person name="Spatafora J.W."/>
            <person name="Henrissat B."/>
            <person name="Nagy L.G."/>
            <person name="Aury J.M."/>
            <person name="Wincker P."/>
            <person name="Grigoriev I.V."/>
            <person name="Bonfante P."/>
            <person name="Martin F.M."/>
        </authorList>
    </citation>
    <scope>NUCLEOTIDE SEQUENCE [LARGE SCALE GENOMIC DNA]</scope>
    <source>
        <strain evidence="3 4">ATCC MYA-4762</strain>
    </source>
</reference>
<feature type="transmembrane region" description="Helical" evidence="2">
    <location>
        <begin position="130"/>
        <end position="147"/>
    </location>
</feature>
<dbReference type="EMBL" id="ML121582">
    <property type="protein sequence ID" value="RPB19837.1"/>
    <property type="molecule type" value="Genomic_DNA"/>
</dbReference>
<keyword evidence="2" id="KW-0812">Transmembrane</keyword>
<proteinExistence type="predicted"/>
<dbReference type="Proteomes" id="UP000267821">
    <property type="component" value="Unassembled WGS sequence"/>
</dbReference>